<evidence type="ECO:0000256" key="1">
    <source>
        <dbReference type="SAM" id="Phobius"/>
    </source>
</evidence>
<dbReference type="RefSeq" id="WP_117518292.1">
    <property type="nucleotide sequence ID" value="NZ_CP060636.1"/>
</dbReference>
<gene>
    <name evidence="2" type="ORF">H9Q80_09225</name>
</gene>
<dbReference type="AlphaFoldDB" id="A0A7G9GTG0"/>
<dbReference type="EMBL" id="CP060636">
    <property type="protein sequence ID" value="QNM14092.1"/>
    <property type="molecule type" value="Genomic_DNA"/>
</dbReference>
<reference evidence="2 3" key="1">
    <citation type="submission" date="2020-08" db="EMBL/GenBank/DDBJ databases">
        <authorList>
            <person name="Liu C."/>
            <person name="Sun Q."/>
        </authorList>
    </citation>
    <scope>NUCLEOTIDE SEQUENCE [LARGE SCALE GENOMIC DNA]</scope>
    <source>
        <strain evidence="2 3">NSJ-61</strain>
    </source>
</reference>
<keyword evidence="1" id="KW-0472">Membrane</keyword>
<keyword evidence="1" id="KW-0812">Transmembrane</keyword>
<accession>A0A7G9GTG0</accession>
<dbReference type="Proteomes" id="UP000515856">
    <property type="component" value="Chromosome"/>
</dbReference>
<evidence type="ECO:0000313" key="2">
    <source>
        <dbReference type="EMBL" id="QNM14092.1"/>
    </source>
</evidence>
<keyword evidence="3" id="KW-1185">Reference proteome</keyword>
<protein>
    <submittedName>
        <fullName evidence="2">Uncharacterized protein</fullName>
    </submittedName>
</protein>
<name>A0A7G9GTG0_9FIRM</name>
<keyword evidence="1" id="KW-1133">Transmembrane helix</keyword>
<feature type="transmembrane region" description="Helical" evidence="1">
    <location>
        <begin position="47"/>
        <end position="65"/>
    </location>
</feature>
<organism evidence="2 3">
    <name type="scientific">[Eubacterium] hominis</name>
    <dbReference type="NCBI Taxonomy" id="2764325"/>
    <lineage>
        <taxon>Bacteria</taxon>
        <taxon>Bacillati</taxon>
        <taxon>Bacillota</taxon>
        <taxon>Erysipelotrichia</taxon>
        <taxon>Erysipelotrichales</taxon>
        <taxon>Erysipelotrichaceae</taxon>
        <taxon>Amedibacillus</taxon>
    </lineage>
</organism>
<dbReference type="KEGG" id="ehn:H9Q80_09225"/>
<proteinExistence type="predicted"/>
<evidence type="ECO:0000313" key="3">
    <source>
        <dbReference type="Proteomes" id="UP000515856"/>
    </source>
</evidence>
<feature type="transmembrane region" description="Helical" evidence="1">
    <location>
        <begin position="20"/>
        <end position="41"/>
    </location>
</feature>
<sequence>MKKISYGEIPTKEKIRHSLFVSTAILLFVGDMFLILIWGLFENYFPYSSALALLIVIGCPFIYFYKQHKENKQVIEFDEEGYTIYRYPNQLYLAIFQKREPKQEYHRYDESTYCKLSYEKADNHHHNDYSIRIEFEGKQPIRLLPGYLSKTNLKYLLLLLSSKNKNFEDPYQLQLCLTQEHVQIDTYIHRIEEEFA</sequence>